<dbReference type="Pfam" id="PF04131">
    <property type="entry name" value="NanE"/>
    <property type="match status" value="1"/>
</dbReference>
<accession>A0A6N2TGQ9</accession>
<evidence type="ECO:0000313" key="8">
    <source>
        <dbReference type="EMBL" id="VYT04768.1"/>
    </source>
</evidence>
<comment type="similarity">
    <text evidence="4">Belongs to the NanE family.</text>
</comment>
<proteinExistence type="inferred from homology"/>
<comment type="function">
    <text evidence="2">Converts N-acetylmannosamine-6-phosphate (ManNAc-6-P) to N-acetylglucosamine-6-phosphate (GlcNAc-6-P).</text>
</comment>
<dbReference type="GO" id="GO:0047465">
    <property type="term" value="F:N-acylglucosamine-6-phosphate 2-epimerase activity"/>
    <property type="evidence" value="ECO:0007669"/>
    <property type="project" value="UniProtKB-EC"/>
</dbReference>
<protein>
    <recommendedName>
        <fullName evidence="5">N-acylglucosamine-6-phosphate 2-epimerase</fullName>
        <ecNumber evidence="5">5.1.3.9</ecNumber>
    </recommendedName>
</protein>
<dbReference type="GO" id="GO:0005829">
    <property type="term" value="C:cytosol"/>
    <property type="evidence" value="ECO:0007669"/>
    <property type="project" value="TreeGrafter"/>
</dbReference>
<comment type="pathway">
    <text evidence="3">Amino-sugar metabolism; N-acetylneuraminate degradation; D-fructose 6-phosphate from N-acetylneuraminate: step 3/5.</text>
</comment>
<evidence type="ECO:0000256" key="5">
    <source>
        <dbReference type="ARBA" id="ARBA00013180"/>
    </source>
</evidence>
<dbReference type="GO" id="GO:0006053">
    <property type="term" value="P:N-acetylmannosamine catabolic process"/>
    <property type="evidence" value="ECO:0007669"/>
    <property type="project" value="TreeGrafter"/>
</dbReference>
<name>A0A6N2TGQ9_9FIRM</name>
<dbReference type="UniPathway" id="UPA00629">
    <property type="reaction ID" value="UER00682"/>
</dbReference>
<dbReference type="GO" id="GO:0019262">
    <property type="term" value="P:N-acetylneuraminate catabolic process"/>
    <property type="evidence" value="ECO:0007669"/>
    <property type="project" value="UniProtKB-UniPathway"/>
</dbReference>
<organism evidence="8">
    <name type="scientific">Anaerostipes caccae</name>
    <dbReference type="NCBI Taxonomy" id="105841"/>
    <lineage>
        <taxon>Bacteria</taxon>
        <taxon>Bacillati</taxon>
        <taxon>Bacillota</taxon>
        <taxon>Clostridia</taxon>
        <taxon>Lachnospirales</taxon>
        <taxon>Lachnospiraceae</taxon>
        <taxon>Anaerostipes</taxon>
    </lineage>
</organism>
<dbReference type="CDD" id="cd04729">
    <property type="entry name" value="NanE"/>
    <property type="match status" value="1"/>
</dbReference>
<dbReference type="SUPFAM" id="SSF51366">
    <property type="entry name" value="Ribulose-phoshate binding barrel"/>
    <property type="match status" value="1"/>
</dbReference>
<dbReference type="InterPro" id="IPR007260">
    <property type="entry name" value="NanE"/>
</dbReference>
<dbReference type="PANTHER" id="PTHR36204">
    <property type="entry name" value="N-ACETYLMANNOSAMINE-6-PHOSPHATE 2-EPIMERASE-RELATED"/>
    <property type="match status" value="1"/>
</dbReference>
<evidence type="ECO:0000256" key="3">
    <source>
        <dbReference type="ARBA" id="ARBA00005081"/>
    </source>
</evidence>
<evidence type="ECO:0000256" key="6">
    <source>
        <dbReference type="ARBA" id="ARBA00023235"/>
    </source>
</evidence>
<evidence type="ECO:0000256" key="4">
    <source>
        <dbReference type="ARBA" id="ARBA00007439"/>
    </source>
</evidence>
<reference evidence="8" key="1">
    <citation type="submission" date="2019-11" db="EMBL/GenBank/DDBJ databases">
        <authorList>
            <person name="Feng L."/>
        </authorList>
    </citation>
    <scope>NUCLEOTIDE SEQUENCE</scope>
    <source>
        <strain evidence="8">AcaccaeLFYP115</strain>
    </source>
</reference>
<dbReference type="Gene3D" id="3.20.20.70">
    <property type="entry name" value="Aldolase class I"/>
    <property type="match status" value="1"/>
</dbReference>
<dbReference type="InterPro" id="IPR013785">
    <property type="entry name" value="Aldolase_TIM"/>
</dbReference>
<sequence>MMYRTDQVSNGVFYVMIKDRKDVQGNIDIKGDGIMNTTDAEKRKILDSMKGLIVSCQVVPEDPIYTDDMVVKMAEAAQWAGAVGIRANSPEQIRAIKKAVDLPVIGLYKIRRGDEEVFITPTLEAAKQVWEAGAEIIAMDCTDRMTKEGRRAWELVADVKREIPEAMIFADVSNYDEAKRAADLGVDIVAPTLFGYTEATKHFETQDMRAFAKMCRDLGSDVYMMMEGHINTPEEAVKCLYLGAHAVVVGSAITRPHLTAKRFADLISGYRE</sequence>
<dbReference type="EMBL" id="CACRSQ010000003">
    <property type="protein sequence ID" value="VYT04768.1"/>
    <property type="molecule type" value="Genomic_DNA"/>
</dbReference>
<dbReference type="EC" id="5.1.3.9" evidence="5"/>
<dbReference type="PANTHER" id="PTHR36204:SF1">
    <property type="entry name" value="N-ACETYLMANNOSAMINE-6-PHOSPHATE 2-EPIMERASE-RELATED"/>
    <property type="match status" value="1"/>
</dbReference>
<comment type="catalytic activity">
    <reaction evidence="1">
        <text>an N-acyl-D-glucosamine 6-phosphate = an N-acyl-D-mannosamine 6-phosphate</text>
        <dbReference type="Rhea" id="RHEA:23932"/>
        <dbReference type="ChEBI" id="CHEBI:57599"/>
        <dbReference type="ChEBI" id="CHEBI:57666"/>
        <dbReference type="EC" id="5.1.3.9"/>
    </reaction>
</comment>
<keyword evidence="6 8" id="KW-0413">Isomerase</keyword>
<dbReference type="InterPro" id="IPR011060">
    <property type="entry name" value="RibuloseP-bd_barrel"/>
</dbReference>
<evidence type="ECO:0000256" key="2">
    <source>
        <dbReference type="ARBA" id="ARBA00002147"/>
    </source>
</evidence>
<dbReference type="AlphaFoldDB" id="A0A6N2TGQ9"/>
<dbReference type="NCBIfam" id="NF002231">
    <property type="entry name" value="PRK01130.1"/>
    <property type="match status" value="1"/>
</dbReference>
<evidence type="ECO:0000256" key="7">
    <source>
        <dbReference type="ARBA" id="ARBA00023277"/>
    </source>
</evidence>
<gene>
    <name evidence="8" type="primary">nanE</name>
    <name evidence="8" type="ORF">ACLFYP115_01439</name>
</gene>
<keyword evidence="7" id="KW-0119">Carbohydrate metabolism</keyword>
<evidence type="ECO:0000256" key="1">
    <source>
        <dbReference type="ARBA" id="ARBA00000056"/>
    </source>
</evidence>